<evidence type="ECO:0000313" key="1">
    <source>
        <dbReference type="EMBL" id="PSR21073.1"/>
    </source>
</evidence>
<evidence type="ECO:0000313" key="2">
    <source>
        <dbReference type="Proteomes" id="UP000241848"/>
    </source>
</evidence>
<dbReference type="EMBL" id="PXYV01000043">
    <property type="protein sequence ID" value="PSR21073.1"/>
    <property type="molecule type" value="Genomic_DNA"/>
</dbReference>
<organism evidence="1 2">
    <name type="scientific">Sulfobacillus acidophilus</name>
    <dbReference type="NCBI Taxonomy" id="53633"/>
    <lineage>
        <taxon>Bacteria</taxon>
        <taxon>Bacillati</taxon>
        <taxon>Bacillota</taxon>
        <taxon>Clostridia</taxon>
        <taxon>Eubacteriales</taxon>
        <taxon>Clostridiales Family XVII. Incertae Sedis</taxon>
        <taxon>Sulfobacillus</taxon>
    </lineage>
</organism>
<reference evidence="1 2" key="1">
    <citation type="journal article" date="2014" name="BMC Genomics">
        <title>Comparison of environmental and isolate Sulfobacillus genomes reveals diverse carbon, sulfur, nitrogen, and hydrogen metabolisms.</title>
        <authorList>
            <person name="Justice N.B."/>
            <person name="Norman A."/>
            <person name="Brown C.T."/>
            <person name="Singh A."/>
            <person name="Thomas B.C."/>
            <person name="Banfield J.F."/>
        </authorList>
    </citation>
    <scope>NUCLEOTIDE SEQUENCE [LARGE SCALE GENOMIC DNA]</scope>
    <source>
        <strain evidence="1">AMDSBA3</strain>
    </source>
</reference>
<protein>
    <submittedName>
        <fullName evidence="1">Phenylacetic acid degradation protein</fullName>
    </submittedName>
</protein>
<accession>A0A2T2WFS3</accession>
<name>A0A2T2WFS3_9FIRM</name>
<dbReference type="Pfam" id="PF06243">
    <property type="entry name" value="PaaB"/>
    <property type="match status" value="1"/>
</dbReference>
<dbReference type="InterPro" id="IPR009359">
    <property type="entry name" value="PaaB"/>
</dbReference>
<dbReference type="AlphaFoldDB" id="A0A2T2WFS3"/>
<proteinExistence type="predicted"/>
<sequence>MPPIEETPVYEVFAQHDALAFATHVGSLRAPSAKMALELAREAFFRRDPAFDVWVVPATQIVHARDFPITLPTAPEEKSYRLPSGYDNGPQWKRFKASEQKIEDVAQEMAQPVRRIPQ</sequence>
<dbReference type="Proteomes" id="UP000241848">
    <property type="component" value="Unassembled WGS sequence"/>
</dbReference>
<gene>
    <name evidence="1" type="ORF">C7B45_12275</name>
</gene>
<dbReference type="InterPro" id="IPR038693">
    <property type="entry name" value="PaaB_sf"/>
</dbReference>
<comment type="caution">
    <text evidence="1">The sequence shown here is derived from an EMBL/GenBank/DDBJ whole genome shotgun (WGS) entry which is preliminary data.</text>
</comment>
<dbReference type="Gene3D" id="3.10.20.520">
    <property type="entry name" value="Phenylacetic acid degradation B"/>
    <property type="match status" value="1"/>
</dbReference>